<reference evidence="4 5" key="1">
    <citation type="journal article" date="2019" name="New Phytol.">
        <title>Comparative genomics reveals unique wood-decay strategies and fruiting body development in the Schizophyllaceae.</title>
        <authorList>
            <person name="Almasi E."/>
            <person name="Sahu N."/>
            <person name="Krizsan K."/>
            <person name="Balint B."/>
            <person name="Kovacs G.M."/>
            <person name="Kiss B."/>
            <person name="Cseklye J."/>
            <person name="Drula E."/>
            <person name="Henrissat B."/>
            <person name="Nagy I."/>
            <person name="Chovatia M."/>
            <person name="Adam C."/>
            <person name="LaButti K."/>
            <person name="Lipzen A."/>
            <person name="Riley R."/>
            <person name="Grigoriev I.V."/>
            <person name="Nagy L.G."/>
        </authorList>
    </citation>
    <scope>NUCLEOTIDE SEQUENCE [LARGE SCALE GENOMIC DNA]</scope>
    <source>
        <strain evidence="4 5">NL-1724</strain>
    </source>
</reference>
<dbReference type="Proteomes" id="UP000320762">
    <property type="component" value="Unassembled WGS sequence"/>
</dbReference>
<dbReference type="InterPro" id="IPR029058">
    <property type="entry name" value="AB_hydrolase_fold"/>
</dbReference>
<dbReference type="PRINTS" id="PR00412">
    <property type="entry name" value="EPOXHYDRLASE"/>
</dbReference>
<protein>
    <submittedName>
        <fullName evidence="4">Alpha/Beta hydrolase protein</fullName>
    </submittedName>
</protein>
<proteinExistence type="inferred from homology"/>
<dbReference type="STRING" id="97359.A0A550CI95"/>
<dbReference type="EMBL" id="VDMD01000007">
    <property type="protein sequence ID" value="TRM64515.1"/>
    <property type="molecule type" value="Genomic_DNA"/>
</dbReference>
<keyword evidence="1 4" id="KW-0378">Hydrolase</keyword>
<evidence type="ECO:0000313" key="4">
    <source>
        <dbReference type="EMBL" id="TRM64515.1"/>
    </source>
</evidence>
<dbReference type="Gene3D" id="3.40.50.1820">
    <property type="entry name" value="alpha/beta hydrolase"/>
    <property type="match status" value="1"/>
</dbReference>
<dbReference type="InterPro" id="IPR000073">
    <property type="entry name" value="AB_hydrolase_1"/>
</dbReference>
<name>A0A550CI95_9AGAR</name>
<dbReference type="InterPro" id="IPR000639">
    <property type="entry name" value="Epox_hydrolase-like"/>
</dbReference>
<dbReference type="AlphaFoldDB" id="A0A550CI95"/>
<dbReference type="OrthoDB" id="408373at2759"/>
<dbReference type="SUPFAM" id="SSF53474">
    <property type="entry name" value="alpha/beta-Hydrolases"/>
    <property type="match status" value="1"/>
</dbReference>
<keyword evidence="5" id="KW-1185">Reference proteome</keyword>
<comment type="similarity">
    <text evidence="2">Belongs to the AB hydrolase superfamily. Epoxide hydrolase family.</text>
</comment>
<comment type="caution">
    <text evidence="4">The sequence shown here is derived from an EMBL/GenBank/DDBJ whole genome shotgun (WGS) entry which is preliminary data.</text>
</comment>
<dbReference type="Pfam" id="PF12697">
    <property type="entry name" value="Abhydrolase_6"/>
    <property type="match status" value="1"/>
</dbReference>
<evidence type="ECO:0000313" key="5">
    <source>
        <dbReference type="Proteomes" id="UP000320762"/>
    </source>
</evidence>
<sequence>MPSPATTKETVTSRGIKYSYRYAAAQAGKPTLLLLHGFPSTSHDWRHQITFFVAKGFGIVAPDMLGYGGTDKPTDPLDYRGYLMSRDLVDILDAEKAERVIAIGHDWGTMPTTYLETLHQERFIAFAHLAVGFNLGRGFLLEKMLPLFKQMFGTELFGYWAFFNKEEAAGILEKNIDSMYDLLFPKDPALWKTYMNPLGAADTFITEGKRVETADYLSAEDREIFRESFSKGGLTGPLSYYKLASRGLQDTDGLGEQLSNDKVKVTKPVLYIGGQQDYICKPEMQKPGMEKICEDLQFEVFDCDHWIQLALPDRVNATIERWIEAKGLELERSA</sequence>
<evidence type="ECO:0000256" key="1">
    <source>
        <dbReference type="ARBA" id="ARBA00022801"/>
    </source>
</evidence>
<evidence type="ECO:0000256" key="2">
    <source>
        <dbReference type="ARBA" id="ARBA00038334"/>
    </source>
</evidence>
<dbReference type="GO" id="GO:0016787">
    <property type="term" value="F:hydrolase activity"/>
    <property type="evidence" value="ECO:0007669"/>
    <property type="project" value="UniProtKB-KW"/>
</dbReference>
<organism evidence="4 5">
    <name type="scientific">Schizophyllum amplum</name>
    <dbReference type="NCBI Taxonomy" id="97359"/>
    <lineage>
        <taxon>Eukaryota</taxon>
        <taxon>Fungi</taxon>
        <taxon>Dikarya</taxon>
        <taxon>Basidiomycota</taxon>
        <taxon>Agaricomycotina</taxon>
        <taxon>Agaricomycetes</taxon>
        <taxon>Agaricomycetidae</taxon>
        <taxon>Agaricales</taxon>
        <taxon>Schizophyllaceae</taxon>
        <taxon>Schizophyllum</taxon>
    </lineage>
</organism>
<accession>A0A550CI95</accession>
<evidence type="ECO:0000259" key="3">
    <source>
        <dbReference type="Pfam" id="PF12697"/>
    </source>
</evidence>
<dbReference type="PANTHER" id="PTHR43329">
    <property type="entry name" value="EPOXIDE HYDROLASE"/>
    <property type="match status" value="1"/>
</dbReference>
<feature type="domain" description="AB hydrolase-1" evidence="3">
    <location>
        <begin position="32"/>
        <end position="317"/>
    </location>
</feature>
<gene>
    <name evidence="4" type="ORF">BD626DRAFT_401121</name>
</gene>